<evidence type="ECO:0000313" key="2">
    <source>
        <dbReference type="Proteomes" id="UP000789860"/>
    </source>
</evidence>
<reference evidence="1" key="1">
    <citation type="submission" date="2021-06" db="EMBL/GenBank/DDBJ databases">
        <authorList>
            <person name="Kallberg Y."/>
            <person name="Tangrot J."/>
            <person name="Rosling A."/>
        </authorList>
    </citation>
    <scope>NUCLEOTIDE SEQUENCE</scope>
    <source>
        <strain evidence="1">AU212A</strain>
    </source>
</reference>
<keyword evidence="2" id="KW-1185">Reference proteome</keyword>
<protein>
    <submittedName>
        <fullName evidence="1">10742_t:CDS:1</fullName>
    </submittedName>
</protein>
<accession>A0ACA9KBU6</accession>
<gene>
    <name evidence="1" type="ORF">SCALOS_LOCUS1733</name>
</gene>
<sequence>MQSPAALNLKDQYEGNEPKLKAEDFIELIKRKDPQLKGFFNLLYNAMNPQKKNIKTQENLKQKVISGASAHCIDIVANMGLCTTYQMAFNKLNQINDEHYTGLNNLLIACINDYHNLYGTHILTTNSTSQIVTMVIILFNSIESTPVLYYSRYGLPMHNPCGIDPIVTISKNQIGVRHLTYHMKLM</sequence>
<organism evidence="1 2">
    <name type="scientific">Scutellospora calospora</name>
    <dbReference type="NCBI Taxonomy" id="85575"/>
    <lineage>
        <taxon>Eukaryota</taxon>
        <taxon>Fungi</taxon>
        <taxon>Fungi incertae sedis</taxon>
        <taxon>Mucoromycota</taxon>
        <taxon>Glomeromycotina</taxon>
        <taxon>Glomeromycetes</taxon>
        <taxon>Diversisporales</taxon>
        <taxon>Gigasporaceae</taxon>
        <taxon>Scutellospora</taxon>
    </lineage>
</organism>
<name>A0ACA9KBU6_9GLOM</name>
<dbReference type="EMBL" id="CAJVPM010001293">
    <property type="protein sequence ID" value="CAG8463906.1"/>
    <property type="molecule type" value="Genomic_DNA"/>
</dbReference>
<comment type="caution">
    <text evidence="1">The sequence shown here is derived from an EMBL/GenBank/DDBJ whole genome shotgun (WGS) entry which is preliminary data.</text>
</comment>
<proteinExistence type="predicted"/>
<evidence type="ECO:0000313" key="1">
    <source>
        <dbReference type="EMBL" id="CAG8463906.1"/>
    </source>
</evidence>
<dbReference type="Proteomes" id="UP000789860">
    <property type="component" value="Unassembled WGS sequence"/>
</dbReference>